<evidence type="ECO:0000313" key="1">
    <source>
        <dbReference type="EMBL" id="VVE81259.1"/>
    </source>
</evidence>
<sequence>MNSITELPTQTVLDSVVLDAERETRVRAVASVGARLESCFDALEAGLAACENSYSQPVEHFINDLLEIDDWGDSAHAGRLFSEGADAAALRRALVNCHVASFAEGRHYLAAVPGSFPVDIGQQCLHVLQHLSPASRLALLTPASNETKQAIVGLNYDGTLIVRLPESRWRLPLMPECVSDVTGALTRHEMEALLERRLGNGLTVAQTIDKSRAELTLDDWRALAHWHAFKGQKYASAGRHDLSATEFVSACEAAMCGDDWGRAVLYCDEALGGLKACADASKAMPLGSRLKQAFDARGFTLSGAEVAWALAENVLDPLGLTQSAALHRQQATQCFEAAGLTDPTGSDRRQMASVIRDVLSAHKAAFSASGLTFASYDIRFDDMEDRWTRDRFDPDDEVEWCLMMSLPSGTDQQGVLDVVTARTVNRLYASVGQKPDRLHPLTHETLSKQDFYVGRLMLDILNVAKRDAKVVARPAIWRNAAIQRFMDENLSSLHACIDRLDEKLLGGAVLEDACEAFVADVTRVGGWGGLKPLLAGNFQVGDFRVALAECFLASFPEGQTYLVNGGRNFPAASNFGPRTLPQGLMHRLIGGPDFPVVTGERSLRLLQSLTPEARAAMLLQTQGAARTASKSTSAFVYGLISLTIPGTRWRFALMPSCIGDVEAGVTAEELERLHQTFVAPGETIRQGIANARERATPEVLRGMADWGRVLGERYAEAGRHEFAADEFRNGCEAALRADAWGAAAISCHAALDSLRAFGSIDAAQAVGMQLIKMFEDRQLRLFAAAIRCRLADQIFDVWNRHQTAQAMRSAATEICRARGVTTDVLVAGDRLDHEIRAAIGAWRTLLQSGDLKLHRSSIRFDSMQDRYLFNDFDPCENRGWGLLVRTEREPGRDAILDVVSCEAVELLQTDGSQHHPTMYRDLRADDFIEGALVLDILQTAGEMSVARVREPAGDMAAIAVIAAEKAKPRKRR</sequence>
<gene>
    <name evidence="1" type="ORF">PSP31121_03121</name>
</gene>
<dbReference type="Proteomes" id="UP000335538">
    <property type="component" value="Unassembled WGS sequence"/>
</dbReference>
<protein>
    <submittedName>
        <fullName evidence="1">Uncharacterized protein</fullName>
    </submittedName>
</protein>
<proteinExistence type="predicted"/>
<accession>A0A5E5B5N2</accession>
<dbReference type="AlphaFoldDB" id="A0A5E5B5N2"/>
<organism evidence="1 2">
    <name type="scientific">Pandoraea sputorum</name>
    <dbReference type="NCBI Taxonomy" id="93222"/>
    <lineage>
        <taxon>Bacteria</taxon>
        <taxon>Pseudomonadati</taxon>
        <taxon>Pseudomonadota</taxon>
        <taxon>Betaproteobacteria</taxon>
        <taxon>Burkholderiales</taxon>
        <taxon>Burkholderiaceae</taxon>
        <taxon>Pandoraea</taxon>
    </lineage>
</organism>
<reference evidence="1 2" key="1">
    <citation type="submission" date="2019-08" db="EMBL/GenBank/DDBJ databases">
        <authorList>
            <person name="Peeters C."/>
        </authorList>
    </citation>
    <scope>NUCLEOTIDE SEQUENCE [LARGE SCALE GENOMIC DNA]</scope>
    <source>
        <strain evidence="1 2">LMG 31121</strain>
    </source>
</reference>
<dbReference type="EMBL" id="CABPSR010000007">
    <property type="protein sequence ID" value="VVE81259.1"/>
    <property type="molecule type" value="Genomic_DNA"/>
</dbReference>
<evidence type="ECO:0000313" key="2">
    <source>
        <dbReference type="Proteomes" id="UP000335538"/>
    </source>
</evidence>
<name>A0A5E5B5N2_9BURK</name>